<feature type="compositionally biased region" description="Basic and acidic residues" evidence="11">
    <location>
        <begin position="1350"/>
        <end position="1363"/>
    </location>
</feature>
<dbReference type="Pfam" id="PF24756">
    <property type="entry name" value="THD_CWZF3-5-7"/>
    <property type="match status" value="1"/>
</dbReference>
<dbReference type="FunFam" id="1.10.8.60:FF:000077">
    <property type="entry name" value="Peroxisome biogenesis protein 6"/>
    <property type="match status" value="1"/>
</dbReference>
<dbReference type="SMART" id="SM00382">
    <property type="entry name" value="AAA"/>
    <property type="match status" value="2"/>
</dbReference>
<dbReference type="Proteomes" id="UP000682877">
    <property type="component" value="Chromosome 1"/>
</dbReference>
<proteinExistence type="inferred from homology"/>
<feature type="compositionally biased region" description="Low complexity" evidence="11">
    <location>
        <begin position="1383"/>
        <end position="1402"/>
    </location>
</feature>
<dbReference type="GO" id="GO:0007031">
    <property type="term" value="P:peroxisome organization"/>
    <property type="evidence" value="ECO:0007669"/>
    <property type="project" value="UniProtKB-KW"/>
</dbReference>
<feature type="region of interest" description="Disordered" evidence="11">
    <location>
        <begin position="1632"/>
        <end position="1667"/>
    </location>
</feature>
<evidence type="ECO:0000256" key="1">
    <source>
        <dbReference type="ARBA" id="ARBA00004370"/>
    </source>
</evidence>
<protein>
    <recommendedName>
        <fullName evidence="8">Peroxisomal ATPase PEX6</fullName>
    </recommendedName>
    <alternativeName>
        <fullName evidence="9">Peroxin-6</fullName>
    </alternativeName>
</protein>
<dbReference type="InterPro" id="IPR055300">
    <property type="entry name" value="CWZF3/5/7"/>
</dbReference>
<organism evidence="13 14">
    <name type="scientific">Arabidopsis arenosa</name>
    <name type="common">Sand rock-cress</name>
    <name type="synonym">Cardaminopsis arenosa</name>
    <dbReference type="NCBI Taxonomy" id="38785"/>
    <lineage>
        <taxon>Eukaryota</taxon>
        <taxon>Viridiplantae</taxon>
        <taxon>Streptophyta</taxon>
        <taxon>Embryophyta</taxon>
        <taxon>Tracheophyta</taxon>
        <taxon>Spermatophyta</taxon>
        <taxon>Magnoliopsida</taxon>
        <taxon>eudicotyledons</taxon>
        <taxon>Gunneridae</taxon>
        <taxon>Pentapetalae</taxon>
        <taxon>rosids</taxon>
        <taxon>malvids</taxon>
        <taxon>Brassicales</taxon>
        <taxon>Brassicaceae</taxon>
        <taxon>Camelineae</taxon>
        <taxon>Arabidopsis</taxon>
    </lineage>
</organism>
<feature type="region of interest" description="Disordered" evidence="11">
    <location>
        <begin position="481"/>
        <end position="503"/>
    </location>
</feature>
<dbReference type="GO" id="GO:0016020">
    <property type="term" value="C:membrane"/>
    <property type="evidence" value="ECO:0007669"/>
    <property type="project" value="UniProtKB-SubCell"/>
</dbReference>
<feature type="compositionally biased region" description="Basic residues" evidence="11">
    <location>
        <begin position="1828"/>
        <end position="1842"/>
    </location>
</feature>
<evidence type="ECO:0000256" key="11">
    <source>
        <dbReference type="SAM" id="MobiDB-lite"/>
    </source>
</evidence>
<feature type="region of interest" description="Disordered" evidence="11">
    <location>
        <begin position="1348"/>
        <end position="1402"/>
    </location>
</feature>
<dbReference type="PROSITE" id="PS00674">
    <property type="entry name" value="AAA"/>
    <property type="match status" value="1"/>
</dbReference>
<dbReference type="PANTHER" id="PTHR46524">
    <property type="entry name" value="CW-TYPE ZINC FINGER"/>
    <property type="match status" value="1"/>
</dbReference>
<dbReference type="FunFam" id="3.40.50.300:FF:001716">
    <property type="entry name" value="Peroxisome biogenesis protein 6"/>
    <property type="match status" value="1"/>
</dbReference>
<evidence type="ECO:0000256" key="4">
    <source>
        <dbReference type="ARBA" id="ARBA00022741"/>
    </source>
</evidence>
<feature type="compositionally biased region" description="Basic and acidic residues" evidence="11">
    <location>
        <begin position="1945"/>
        <end position="1959"/>
    </location>
</feature>
<dbReference type="FunFam" id="3.40.50.300:FF:000109">
    <property type="entry name" value="Peroxisomal biogenesis factor 6"/>
    <property type="match status" value="1"/>
</dbReference>
<feature type="compositionally biased region" description="Polar residues" evidence="11">
    <location>
        <begin position="1549"/>
        <end position="1566"/>
    </location>
</feature>
<feature type="region of interest" description="Disordered" evidence="11">
    <location>
        <begin position="1437"/>
        <end position="1471"/>
    </location>
</feature>
<comment type="catalytic activity">
    <reaction evidence="10">
        <text>ATP + H2O = ADP + phosphate + H(+)</text>
        <dbReference type="Rhea" id="RHEA:13065"/>
        <dbReference type="ChEBI" id="CHEBI:15377"/>
        <dbReference type="ChEBI" id="CHEBI:15378"/>
        <dbReference type="ChEBI" id="CHEBI:30616"/>
        <dbReference type="ChEBI" id="CHEBI:43474"/>
        <dbReference type="ChEBI" id="CHEBI:456216"/>
    </reaction>
    <physiologicalReaction direction="left-to-right" evidence="10">
        <dbReference type="Rhea" id="RHEA:13066"/>
    </physiologicalReaction>
</comment>
<keyword evidence="3" id="KW-0962">Peroxisome biogenesis</keyword>
<keyword evidence="14" id="KW-1185">Reference proteome</keyword>
<feature type="compositionally biased region" description="Basic and acidic residues" evidence="11">
    <location>
        <begin position="1221"/>
        <end position="1256"/>
    </location>
</feature>
<feature type="domain" description="AAA+ ATPase" evidence="12">
    <location>
        <begin position="382"/>
        <end position="544"/>
    </location>
</feature>
<dbReference type="InterPro" id="IPR003960">
    <property type="entry name" value="ATPase_AAA_CS"/>
</dbReference>
<dbReference type="SUPFAM" id="SSF52540">
    <property type="entry name" value="P-loop containing nucleoside triphosphate hydrolases"/>
    <property type="match status" value="2"/>
</dbReference>
<evidence type="ECO:0000256" key="9">
    <source>
        <dbReference type="ARBA" id="ARBA00034920"/>
    </source>
</evidence>
<feature type="compositionally biased region" description="Basic and acidic residues" evidence="11">
    <location>
        <begin position="1638"/>
        <end position="1666"/>
    </location>
</feature>
<dbReference type="PANTHER" id="PTHR46524:SF8">
    <property type="entry name" value="CW-TYPE DOMAIN-CONTAINING PROTEIN"/>
    <property type="match status" value="1"/>
</dbReference>
<dbReference type="Gene3D" id="3.40.50.300">
    <property type="entry name" value="P-loop containing nucleotide triphosphate hydrolases"/>
    <property type="match status" value="2"/>
</dbReference>
<gene>
    <name evidence="13" type="ORF">AARE701A_LOCUS164</name>
</gene>
<evidence type="ECO:0000256" key="2">
    <source>
        <dbReference type="ARBA" id="ARBA00006914"/>
    </source>
</evidence>
<evidence type="ECO:0000313" key="14">
    <source>
        <dbReference type="Proteomes" id="UP000682877"/>
    </source>
</evidence>
<feature type="compositionally biased region" description="Basic and acidic residues" evidence="11">
    <location>
        <begin position="1757"/>
        <end position="1770"/>
    </location>
</feature>
<feature type="region of interest" description="Disordered" evidence="11">
    <location>
        <begin position="1524"/>
        <end position="1566"/>
    </location>
</feature>
<dbReference type="InterPro" id="IPR056406">
    <property type="entry name" value="THD_CWZF3/5/7"/>
</dbReference>
<feature type="compositionally biased region" description="Basic and acidic residues" evidence="11">
    <location>
        <begin position="1923"/>
        <end position="1937"/>
    </location>
</feature>
<dbReference type="GO" id="GO:0005524">
    <property type="term" value="F:ATP binding"/>
    <property type="evidence" value="ECO:0007669"/>
    <property type="project" value="UniProtKB-KW"/>
</dbReference>
<name>A0A8S1ZI71_ARAAE</name>
<feature type="region of interest" description="Disordered" evidence="11">
    <location>
        <begin position="1078"/>
        <end position="1099"/>
    </location>
</feature>
<keyword evidence="4" id="KW-0547">Nucleotide-binding</keyword>
<feature type="compositionally biased region" description="Polar residues" evidence="11">
    <location>
        <begin position="1868"/>
        <end position="1885"/>
    </location>
</feature>
<dbReference type="EMBL" id="LR999451">
    <property type="protein sequence ID" value="CAE5956387.1"/>
    <property type="molecule type" value="Genomic_DNA"/>
</dbReference>
<keyword evidence="5" id="KW-0378">Hydrolase</keyword>
<evidence type="ECO:0000256" key="3">
    <source>
        <dbReference type="ARBA" id="ARBA00022593"/>
    </source>
</evidence>
<keyword evidence="6" id="KW-0067">ATP-binding</keyword>
<feature type="compositionally biased region" description="Basic and acidic residues" evidence="11">
    <location>
        <begin position="1442"/>
        <end position="1463"/>
    </location>
</feature>
<dbReference type="InterPro" id="IPR047533">
    <property type="entry name" value="RecA-like_PEX6_r2"/>
</dbReference>
<feature type="compositionally biased region" description="Basic and acidic residues" evidence="11">
    <location>
        <begin position="1721"/>
        <end position="1744"/>
    </location>
</feature>
<feature type="region of interest" description="Disordered" evidence="11">
    <location>
        <begin position="1190"/>
        <end position="1256"/>
    </location>
</feature>
<dbReference type="CDD" id="cd19527">
    <property type="entry name" value="RecA-like_PEX6_r2"/>
    <property type="match status" value="1"/>
</dbReference>
<evidence type="ECO:0000256" key="6">
    <source>
        <dbReference type="ARBA" id="ARBA00022840"/>
    </source>
</evidence>
<comment type="similarity">
    <text evidence="2">Belongs to the AAA ATPase family.</text>
</comment>
<feature type="compositionally biased region" description="Basic and acidic residues" evidence="11">
    <location>
        <begin position="1844"/>
        <end position="1867"/>
    </location>
</feature>
<evidence type="ECO:0000256" key="8">
    <source>
        <dbReference type="ARBA" id="ARBA00034811"/>
    </source>
</evidence>
<evidence type="ECO:0000256" key="10">
    <source>
        <dbReference type="ARBA" id="ARBA00048778"/>
    </source>
</evidence>
<evidence type="ECO:0000256" key="7">
    <source>
        <dbReference type="ARBA" id="ARBA00023136"/>
    </source>
</evidence>
<feature type="compositionally biased region" description="Basic and acidic residues" evidence="11">
    <location>
        <begin position="1794"/>
        <end position="1804"/>
    </location>
</feature>
<comment type="subcellular location">
    <subcellularLocation>
        <location evidence="1">Membrane</location>
    </subcellularLocation>
</comment>
<accession>A0A8S1ZI71</accession>
<dbReference type="Gene3D" id="1.10.8.60">
    <property type="match status" value="1"/>
</dbReference>
<feature type="domain" description="AAA+ ATPase" evidence="12">
    <location>
        <begin position="697"/>
        <end position="837"/>
    </location>
</feature>
<evidence type="ECO:0000313" key="13">
    <source>
        <dbReference type="EMBL" id="CAE5956387.1"/>
    </source>
</evidence>
<keyword evidence="7" id="KW-0472">Membrane</keyword>
<sequence length="2208" mass="241863">MVERRNPLVLSSTRSTLRSVLNSLQTSSADGDRVLNHDGIVLGGSDLLRGTVSLSAGILRWRRDGENVSDAKLDSLDDSALVGLSTQLLKRLSINSGSLVVIKNIEVGIQRVAQVVVLDPPKSTLEDASVTQVPVSDSLQTMLVFPTYDLMAQQLLDQEVAYLSPMLAFNLSLHISCLKSLVHRGNGVLEKYFEAKFDEEFIGKSAADGLKIGLDLEPVSDVPGYASHLRVSFVKIPECGTIQTLKVNSSFEAEERQGLIDSALHKYFGTDRQLSRGDIFRIYIDWNCGSSICIPCSQRLCSESDDFIYFKVIAMEPSNERFLRVNHSQTALVLGGTVSSGLPPDLLVYRSKVPMPLQEETVNILASVLSPPLCPSALASKLRVAVLLHGLPGCGKRTVVNYVARRLGLHVVEYSCHSLLASSERKTSTALAQTFNMARRYSPTILLLRHFDVFKNLGSQDGSLGDRVGVSSEIASVIRELTEPVSNGENSSTEEKSNSNFSENEVGKFRGHQVLLIASAESTEGISPTIRRCFSHEIRMGSLNDEQRSEMLTQSLQGVSQFLNTSSDEFMKGLVGQTSGFLPRDLRALVADAGANLYISQESETKKVNSLSDDLHGVDVHQASQLGNSSDALTANEDFTKALDRSKKRNASALGAPKVPNVKWDDVGGLEDVKTSILDTVQLPLLHKDLFSSGLRKRSGVLLYGPPGTGKTLLAKAVATECSLNFLSVKGPELINMYIGESEKNVRDIFEKARSARPCVIFFDELDSLAPARGASGDSGGVMDRVVSQMLAEIDGLSDSSQDLFIIGASNRPDLIDPALLRPGRFDKLLYVGVNADASYRERVLKALTRKFKLSEDVSLYSVAKKCPSTFTGADMYALCADAWFQAAKRKVSKSDSGDIPPEDDPDSVVVEYVDFIKAMDQLSPSLSITELKNSDARSELGLGFGGLGDEIMQDCDFEEESTHSYVSCVDPDVALSYIDEKLENVLGHFQKDFEGGVSAENLGAKFGGYGSFLSMYQRSPVCSRPKTPPEVQQNQLGGRSNCLASSLVPELSISGSASKPPASDVLVKLKKFVKSSNIGTPDSKQKPDTKISSSAPSNHKTLRLRIKVGSSDLSSLKTVSTYTNEGLNMLPSASRVNCLSEGLNGICDSPTKILMAMVSFPLHKDQLLSPLSDDLIQLGSKQKILKDAGYGSANKSDSKSTPDDLVVSDSQKRAGKFSTGKKEKLRDRVKYRPPSNKRDRNHTVSNTEKEADKESCEELVSKTMKLPLLSCLSPSYIHPAKEIDKVSDSNVEVISRGTNKDASLMGSKPELEDNVVAFSDRSVKETESINVRKDMYLIKGEPLNSLESNSKREKAPSIEHVDCSSVVKGSQSETRNEEQILKSKLPKAQKSQKSSSSIVSMNSLRSKDAAVNIVKKNVPDKLQEDIKESEHMYKGFFGDSNESKEEKQSSPVLKAEKEKLSEENALEESFNSVKNDKEACDHLNLVCEPDLKHLIKPSDLNEDRHTTKQIVRREVKNKHSLEGGMENMGMESERELSGVSKKPKTGKSRFSTVDQTGSNKSNQILDVLDTNKTMITQDSAENVKDFAKASSHGERDDRKRKLKENEESGDCMRLREAAVIESSGENVRKSKRLKGSSCDEKELPFSSESCDKERRVSQENGRDCASDLPFTASSRSLCKDLGSEIIKNNVREVKGSLVESVTPLALRVLDSGELKSGRISERDEYHDADSNAGDTSKRCRDGEAYSTIDRPGTTKKAAENSKDRERAYGEDCSIENFKPKNPGRYPGENCIEGDSKQKSREEGSSAPSKENNWGLVNDVQDLGTAVKVKRKESRSKKRPARKVSLESNKKDSREYQDPNTKLDRSGSHFSSRQKPDTANTSRGKSNPLEVTTEKLKNNSAGTDQVEVLGHGTEISNTKKPRLRNDNHSVTHNEGSRNQKQNGSMHKDHVGLSPLKKESTSQTASNSIKEATDLKHMADRLKNAVSNHESTGVYFQAALKFLHGASLLESSGIDNATHKTIARSKDIYGSTAKLCEFCAHEYEKNKDMGAAALAYKCMEVAYLRITYTSHGNIRRCRYDLQAALQVIPSGESPSFASDGENSNHSLAAEKFAMSNTVRSSPNVTGNHVISSGNNSSLSQLLAFSQNVSFAMEASRKAQIALAAAKGKSYETRYSNDGITCIKRALDLSFQDMEKLLHVVRLAMESINR</sequence>
<reference evidence="13" key="1">
    <citation type="submission" date="2021-01" db="EMBL/GenBank/DDBJ databases">
        <authorList>
            <person name="Bezrukov I."/>
        </authorList>
    </citation>
    <scope>NUCLEOTIDE SEQUENCE</scope>
</reference>
<feature type="region of interest" description="Disordered" evidence="11">
    <location>
        <begin position="1584"/>
        <end position="1609"/>
    </location>
</feature>
<evidence type="ECO:0000259" key="12">
    <source>
        <dbReference type="SMART" id="SM00382"/>
    </source>
</evidence>
<dbReference type="GO" id="GO:0016887">
    <property type="term" value="F:ATP hydrolysis activity"/>
    <property type="evidence" value="ECO:0007669"/>
    <property type="project" value="InterPro"/>
</dbReference>
<dbReference type="InterPro" id="IPR003959">
    <property type="entry name" value="ATPase_AAA_core"/>
</dbReference>
<feature type="region of interest" description="Disordered" evidence="11">
    <location>
        <begin position="1721"/>
        <end position="1967"/>
    </location>
</feature>
<evidence type="ECO:0000256" key="5">
    <source>
        <dbReference type="ARBA" id="ARBA00022801"/>
    </source>
</evidence>
<dbReference type="Pfam" id="PF00004">
    <property type="entry name" value="AAA"/>
    <property type="match status" value="2"/>
</dbReference>
<dbReference type="InterPro" id="IPR027417">
    <property type="entry name" value="P-loop_NTPase"/>
</dbReference>
<dbReference type="InterPro" id="IPR003593">
    <property type="entry name" value="AAA+_ATPase"/>
</dbReference>